<feature type="transmembrane region" description="Helical" evidence="7">
    <location>
        <begin position="921"/>
        <end position="940"/>
    </location>
</feature>
<protein>
    <recommendedName>
        <fullName evidence="8">Major facilitator superfamily (MFS) profile domain-containing protein</fullName>
    </recommendedName>
</protein>
<dbReference type="Gene3D" id="1.20.1250.20">
    <property type="entry name" value="MFS general substrate transporter like domains"/>
    <property type="match status" value="1"/>
</dbReference>
<dbReference type="InterPro" id="IPR036259">
    <property type="entry name" value="MFS_trans_sf"/>
</dbReference>
<gene>
    <name evidence="9" type="ORF">TI39_contig618g00001</name>
</gene>
<feature type="compositionally biased region" description="Low complexity" evidence="6">
    <location>
        <begin position="199"/>
        <end position="225"/>
    </location>
</feature>
<feature type="region of interest" description="Disordered" evidence="6">
    <location>
        <begin position="184"/>
        <end position="386"/>
    </location>
</feature>
<dbReference type="GO" id="GO:0043625">
    <property type="term" value="C:delta DNA polymerase complex"/>
    <property type="evidence" value="ECO:0007669"/>
    <property type="project" value="InterPro"/>
</dbReference>
<dbReference type="EMBL" id="LAFY01000610">
    <property type="protein sequence ID" value="KJX96506.1"/>
    <property type="molecule type" value="Genomic_DNA"/>
</dbReference>
<dbReference type="GO" id="GO:0022857">
    <property type="term" value="F:transmembrane transporter activity"/>
    <property type="evidence" value="ECO:0007669"/>
    <property type="project" value="InterPro"/>
</dbReference>
<reference evidence="9 10" key="1">
    <citation type="submission" date="2015-03" db="EMBL/GenBank/DDBJ databases">
        <title>RNA-seq based gene annotation and comparative genomics of four Zymoseptoria species reveal species-specific pathogenicity related genes and transposable element activity.</title>
        <authorList>
            <person name="Grandaubert J."/>
            <person name="Bhattacharyya A."/>
            <person name="Stukenbrock E.H."/>
        </authorList>
    </citation>
    <scope>NUCLEOTIDE SEQUENCE [LARGE SCALE GENOMIC DNA]</scope>
    <source>
        <strain evidence="9 10">Zb18110</strain>
    </source>
</reference>
<evidence type="ECO:0000313" key="10">
    <source>
        <dbReference type="Proteomes" id="UP000033647"/>
    </source>
</evidence>
<evidence type="ECO:0000256" key="1">
    <source>
        <dbReference type="ARBA" id="ARBA00004141"/>
    </source>
</evidence>
<feature type="compositionally biased region" description="Basic and acidic residues" evidence="6">
    <location>
        <begin position="345"/>
        <end position="354"/>
    </location>
</feature>
<feature type="transmembrane region" description="Helical" evidence="7">
    <location>
        <begin position="826"/>
        <end position="849"/>
    </location>
</feature>
<dbReference type="Pfam" id="PF07690">
    <property type="entry name" value="MFS_1"/>
    <property type="match status" value="1"/>
</dbReference>
<comment type="caution">
    <text evidence="9">The sequence shown here is derived from an EMBL/GenBank/DDBJ whole genome shotgun (WGS) entry which is preliminary data.</text>
</comment>
<dbReference type="OrthoDB" id="5086884at2759"/>
<feature type="transmembrane region" description="Helical" evidence="7">
    <location>
        <begin position="1146"/>
        <end position="1169"/>
    </location>
</feature>
<dbReference type="CDD" id="cd17325">
    <property type="entry name" value="MFS_MdtG_SLC18_like"/>
    <property type="match status" value="1"/>
</dbReference>
<dbReference type="SUPFAM" id="SSF53448">
    <property type="entry name" value="Nucleotide-diphospho-sugar transferases"/>
    <property type="match status" value="1"/>
</dbReference>
<dbReference type="GO" id="GO:0006260">
    <property type="term" value="P:DNA replication"/>
    <property type="evidence" value="ECO:0007669"/>
    <property type="project" value="InterPro"/>
</dbReference>
<keyword evidence="5 7" id="KW-0472">Membrane</keyword>
<evidence type="ECO:0000256" key="6">
    <source>
        <dbReference type="SAM" id="MobiDB-lite"/>
    </source>
</evidence>
<feature type="transmembrane region" description="Helical" evidence="7">
    <location>
        <begin position="1119"/>
        <end position="1140"/>
    </location>
</feature>
<feature type="compositionally biased region" description="Basic and acidic residues" evidence="6">
    <location>
        <begin position="303"/>
        <end position="322"/>
    </location>
</feature>
<evidence type="ECO:0000313" key="9">
    <source>
        <dbReference type="EMBL" id="KJX96506.1"/>
    </source>
</evidence>
<feature type="transmembrane region" description="Helical" evidence="7">
    <location>
        <begin position="1091"/>
        <end position="1112"/>
    </location>
</feature>
<dbReference type="SUPFAM" id="SSF103473">
    <property type="entry name" value="MFS general substrate transporter"/>
    <property type="match status" value="1"/>
</dbReference>
<dbReference type="Gene3D" id="3.90.1030.20">
    <property type="entry name" value="DNA polymerase delta, p66 (Cdc27) subunit, wHTH domain"/>
    <property type="match status" value="1"/>
</dbReference>
<dbReference type="InterPro" id="IPR041913">
    <property type="entry name" value="POLD3_sf"/>
</dbReference>
<feature type="compositionally biased region" description="Polar residues" evidence="6">
    <location>
        <begin position="249"/>
        <end position="260"/>
    </location>
</feature>
<feature type="transmembrane region" description="Helical" evidence="7">
    <location>
        <begin position="861"/>
        <end position="886"/>
    </location>
</feature>
<dbReference type="Pfam" id="PF09507">
    <property type="entry name" value="CDC27"/>
    <property type="match status" value="1"/>
</dbReference>
<feature type="transmembrane region" description="Helical" evidence="7">
    <location>
        <begin position="946"/>
        <end position="966"/>
    </location>
</feature>
<dbReference type="PROSITE" id="PS50850">
    <property type="entry name" value="MFS"/>
    <property type="match status" value="1"/>
</dbReference>
<accession>A0A0F4GGJ9</accession>
<evidence type="ECO:0000256" key="3">
    <source>
        <dbReference type="ARBA" id="ARBA00022692"/>
    </source>
</evidence>
<evidence type="ECO:0000256" key="5">
    <source>
        <dbReference type="ARBA" id="ARBA00023136"/>
    </source>
</evidence>
<feature type="compositionally biased region" description="Low complexity" evidence="6">
    <location>
        <begin position="74"/>
        <end position="99"/>
    </location>
</feature>
<dbReference type="PANTHER" id="PTHR23506:SF37">
    <property type="entry name" value="MAJOR FACILITATOR SUPERFAMILY (MFS) PROFILE DOMAIN-CONTAINING PROTEIN"/>
    <property type="match status" value="1"/>
</dbReference>
<feature type="transmembrane region" description="Helical" evidence="7">
    <location>
        <begin position="1190"/>
        <end position="1209"/>
    </location>
</feature>
<dbReference type="STRING" id="1047168.A0A0F4GGJ9"/>
<proteinExistence type="predicted"/>
<comment type="subcellular location">
    <subcellularLocation>
        <location evidence="1">Membrane</location>
        <topology evidence="1">Multi-pass membrane protein</topology>
    </subcellularLocation>
</comment>
<feature type="compositionally biased region" description="Basic and acidic residues" evidence="6">
    <location>
        <begin position="238"/>
        <end position="248"/>
    </location>
</feature>
<evidence type="ECO:0000256" key="4">
    <source>
        <dbReference type="ARBA" id="ARBA00022989"/>
    </source>
</evidence>
<dbReference type="PANTHER" id="PTHR23506">
    <property type="entry name" value="GH10249P"/>
    <property type="match status" value="1"/>
</dbReference>
<keyword evidence="4 7" id="KW-1133">Transmembrane helix</keyword>
<feature type="transmembrane region" description="Helical" evidence="7">
    <location>
        <begin position="1229"/>
        <end position="1247"/>
    </location>
</feature>
<dbReference type="GO" id="GO:0016020">
    <property type="term" value="C:membrane"/>
    <property type="evidence" value="ECO:0007669"/>
    <property type="project" value="UniProtKB-SubCell"/>
</dbReference>
<feature type="transmembrane region" description="Helical" evidence="7">
    <location>
        <begin position="1052"/>
        <end position="1071"/>
    </location>
</feature>
<dbReference type="InterPro" id="IPR020846">
    <property type="entry name" value="MFS_dom"/>
</dbReference>
<organism evidence="9 10">
    <name type="scientific">Zymoseptoria brevis</name>
    <dbReference type="NCBI Taxonomy" id="1047168"/>
    <lineage>
        <taxon>Eukaryota</taxon>
        <taxon>Fungi</taxon>
        <taxon>Dikarya</taxon>
        <taxon>Ascomycota</taxon>
        <taxon>Pezizomycotina</taxon>
        <taxon>Dothideomycetes</taxon>
        <taxon>Dothideomycetidae</taxon>
        <taxon>Mycosphaerellales</taxon>
        <taxon>Mycosphaerellaceae</taxon>
        <taxon>Zymoseptoria</taxon>
    </lineage>
</organism>
<evidence type="ECO:0000256" key="2">
    <source>
        <dbReference type="ARBA" id="ARBA00022448"/>
    </source>
</evidence>
<feature type="region of interest" description="Disordered" evidence="6">
    <location>
        <begin position="989"/>
        <end position="1018"/>
    </location>
</feature>
<keyword evidence="10" id="KW-1185">Reference proteome</keyword>
<feature type="region of interest" description="Disordered" evidence="6">
    <location>
        <begin position="68"/>
        <end position="102"/>
    </location>
</feature>
<keyword evidence="3 7" id="KW-0812">Transmembrane</keyword>
<dbReference type="Gene3D" id="3.90.550.10">
    <property type="entry name" value="Spore Coat Polysaccharide Biosynthesis Protein SpsA, Chain A"/>
    <property type="match status" value="1"/>
</dbReference>
<dbReference type="Proteomes" id="UP000033647">
    <property type="component" value="Unassembled WGS sequence"/>
</dbReference>
<dbReference type="InterPro" id="IPR019038">
    <property type="entry name" value="POLD3"/>
</dbReference>
<keyword evidence="2" id="KW-0813">Transport</keyword>
<dbReference type="InterPro" id="IPR050930">
    <property type="entry name" value="MFS_Vesicular_Transporter"/>
</dbReference>
<feature type="compositionally biased region" description="Basic and acidic residues" evidence="6">
    <location>
        <begin position="363"/>
        <end position="377"/>
    </location>
</feature>
<evidence type="ECO:0000256" key="7">
    <source>
        <dbReference type="SAM" id="Phobius"/>
    </source>
</evidence>
<feature type="compositionally biased region" description="Basic and acidic residues" evidence="6">
    <location>
        <begin position="264"/>
        <end position="281"/>
    </location>
</feature>
<dbReference type="InterPro" id="IPR011701">
    <property type="entry name" value="MFS"/>
</dbReference>
<feature type="transmembrane region" description="Helical" evidence="7">
    <location>
        <begin position="785"/>
        <end position="806"/>
    </location>
</feature>
<dbReference type="AlphaFoldDB" id="A0A0F4GGJ9"/>
<name>A0A0F4GGJ9_9PEZI</name>
<feature type="domain" description="Major facilitator superfamily (MFS) profile" evidence="8">
    <location>
        <begin position="787"/>
        <end position="1249"/>
    </location>
</feature>
<evidence type="ECO:0000259" key="8">
    <source>
        <dbReference type="PROSITE" id="PS50850"/>
    </source>
</evidence>
<sequence>MAQDYNEYLAVQVLNELQFISYRNLSRALKVHSNLAKQMLFDFHRKQNSKKPGSVHATYILSGTKTIAQTSPMQSQSQQDGDDSIMQSSPLLPSSSMQPQDHESEAIIRMHSVMLVREEHLEEARKQFASISGTHIYSLQPSTVGDIQVLTDCNRRVAAEHAGEDFMKEWKRHGVIQNKDVRRRAKGGVPPKVVAPATSAAGKPASVKAAAPAASTKAATPSAEAKPAEKTVPASKFDTTRKPAKKNDSSIFKSFATGTANAKRKAEESQKAAAAAEKEDVAMGGFSDDDDEDAGSGLPEELAEVKEPTGESKNDRKARLEAMMDDEDEEMEDRRATPGTATLAEVEHSQHDDGAIDGASSQAKEEPKETVTVENGRRRGRRRVMKKKTVKDEDGYLVTREEAVWESFSEDEPAPKKAKVQVAATTKAVKKGGKPGQGNIMSFFGKKTKHRSTTPPPPGKTWSEFAYATYATDSDYLCNSLMLLETLHRLGSQPERLLLYRRTWDSSPPDSIESRLLAEARDLYSATLQPIDLQEVSSISEASTWADSPTKLLAFNQTQFSRILALDSDSTLLQPLDELFHLAEAPVAMPRAYWKPLISDGSQIELTSAVTLLTPSSEAFASIQAALLTRGKEDFDMEILNKLYGDSALVLPHRGNILLTGEFRESSHSGYLGDAGEVWDAKKILREAKYVHFSDWPLPKPWQPMSKPAWEHYRPICGGGVAEADLGCAEREMWEGLHRDFRERRRAGVDAMPKSHGLTKLLNTIQVQNDYSVLPAGLEWRSNTVFIIATVAVGLFTDLFLYGIIVPVLPFMLQDRVGVPEDQVQSYVSALLAGYAASSVIASPIAGYFADKTATRQAPFLFGLAALLASTVLLFLGQTVAILALARVLQGISAAVVWTVGLAMCLETVGPENLGKTIGSIFGFISVGAFAAPLLGGVLYEKTGYIGVFGISAAMLVVDFIMRLLVIEKKIALKYHAEDPDAVGDLTARQQEQNSNDEEEQDSNENNNDQNDEQTPLLGSVPPADDYYNLPSADSMSGLFRKIPLLNCLSDPMLLTALLISMVQALLLGSFDSTIPTFAKQAFGFAPLKAGLLFIPLGVFDFVFGPVIGWAVDRYGTKVVAVFAYGFLGPVLICLRLVQPGGSDQIAIYVVLLCGCGLGLAGIGAPSIVEAGAIVQKYYEANPKLFGQNGPYAQLYGLSSMVFNLGLGIGPELAGEYKEKIGYGNMNAVLAAICFVTCILSFAFIGGKPEILVRNKWVRARGR</sequence>
<dbReference type="InterPro" id="IPR029044">
    <property type="entry name" value="Nucleotide-diphossugar_trans"/>
</dbReference>